<comment type="similarity">
    <text evidence="8">Belongs to the dethiobiotin synthetase family.</text>
</comment>
<proteinExistence type="inferred from homology"/>
<feature type="binding site" evidence="8">
    <location>
        <position position="117"/>
    </location>
    <ligand>
        <name>Mg(2+)</name>
        <dbReference type="ChEBI" id="CHEBI:18420"/>
    </ligand>
</feature>
<evidence type="ECO:0000256" key="5">
    <source>
        <dbReference type="ARBA" id="ARBA00022756"/>
    </source>
</evidence>
<comment type="subcellular location">
    <subcellularLocation>
        <location evidence="8">Cytoplasm</location>
    </subcellularLocation>
</comment>
<organism evidence="9 12">
    <name type="scientific">Microbulbifer hydrolyticus</name>
    <dbReference type="NCBI Taxonomy" id="48074"/>
    <lineage>
        <taxon>Bacteria</taxon>
        <taxon>Pseudomonadati</taxon>
        <taxon>Pseudomonadota</taxon>
        <taxon>Gammaproteobacteria</taxon>
        <taxon>Cellvibrionales</taxon>
        <taxon>Microbulbiferaceae</taxon>
        <taxon>Microbulbifer</taxon>
    </lineage>
</organism>
<evidence type="ECO:0000313" key="10">
    <source>
        <dbReference type="EMBL" id="QHQ37874.1"/>
    </source>
</evidence>
<dbReference type="PANTHER" id="PTHR43210:SF5">
    <property type="entry name" value="DETHIOBIOTIN SYNTHETASE"/>
    <property type="match status" value="1"/>
</dbReference>
<comment type="function">
    <text evidence="8">Catalyzes a mechanistically unusual reaction, the ATP-dependent insertion of CO2 between the N7 and N8 nitrogen atoms of 7,8-diaminopelargonic acid (DAPA, also called 7,8-diammoniononanoate) to form a ureido ring.</text>
</comment>
<gene>
    <name evidence="8 10" type="primary">bioD</name>
    <name evidence="10" type="ORF">GTQ55_01925</name>
    <name evidence="9" type="ORF">HNQ53_001589</name>
</gene>
<dbReference type="HAMAP" id="MF_00336">
    <property type="entry name" value="BioD"/>
    <property type="match status" value="1"/>
</dbReference>
<evidence type="ECO:0000313" key="11">
    <source>
        <dbReference type="Proteomes" id="UP000464675"/>
    </source>
</evidence>
<keyword evidence="1 8" id="KW-0963">Cytoplasm</keyword>
<feature type="binding site" evidence="8">
    <location>
        <begin position="13"/>
        <end position="18"/>
    </location>
    <ligand>
        <name>ATP</name>
        <dbReference type="ChEBI" id="CHEBI:30616"/>
    </ligand>
</feature>
<dbReference type="RefSeq" id="WP_161857211.1">
    <property type="nucleotide sequence ID" value="NZ_CP047491.1"/>
</dbReference>
<dbReference type="GO" id="GO:0009102">
    <property type="term" value="P:biotin biosynthetic process"/>
    <property type="evidence" value="ECO:0007669"/>
    <property type="project" value="UniProtKB-UniRule"/>
</dbReference>
<dbReference type="GO" id="GO:0004141">
    <property type="term" value="F:dethiobiotin synthase activity"/>
    <property type="evidence" value="ECO:0007669"/>
    <property type="project" value="UniProtKB-UniRule"/>
</dbReference>
<feature type="binding site" evidence="8">
    <location>
        <position position="55"/>
    </location>
    <ligand>
        <name>ATP</name>
        <dbReference type="ChEBI" id="CHEBI:30616"/>
    </ligand>
</feature>
<dbReference type="GO" id="GO:0005524">
    <property type="term" value="F:ATP binding"/>
    <property type="evidence" value="ECO:0007669"/>
    <property type="project" value="UniProtKB-UniRule"/>
</dbReference>
<dbReference type="InterPro" id="IPR027417">
    <property type="entry name" value="P-loop_NTPase"/>
</dbReference>
<evidence type="ECO:0000313" key="12">
    <source>
        <dbReference type="Proteomes" id="UP000563601"/>
    </source>
</evidence>
<evidence type="ECO:0000313" key="9">
    <source>
        <dbReference type="EMBL" id="MBB5211371.1"/>
    </source>
</evidence>
<sequence length="233" mass="24881">MTRTFFVTGTNTEVGKTYVTAALLHKAAEQGLQTAAVKPIASGCEQTPDGLRNSDALTLMDAMTQDLEYQQVNPIALEPAIAPHIAAMEAGKRLDTSRLEGICRGVMSGKADLVLIEGAGGWRVPLTPRQFLSDLPKALELPVILVVNMELGCINHALLTAEAIRRDGLPLAGWVANFARGPQGEMPRAEENLMTLRALLPAPCLGVVAHDEHGDYRNGAAHLDLSPLLSSSE</sequence>
<dbReference type="FunFam" id="3.40.50.300:FF:000292">
    <property type="entry name" value="ATP-dependent dethiobiotin synthetase BioD"/>
    <property type="match status" value="1"/>
</dbReference>
<keyword evidence="3 8" id="KW-0479">Metal-binding</keyword>
<evidence type="ECO:0000256" key="2">
    <source>
        <dbReference type="ARBA" id="ARBA00022598"/>
    </source>
</evidence>
<comment type="cofactor">
    <cofactor evidence="8">
        <name>Mg(2+)</name>
        <dbReference type="ChEBI" id="CHEBI:18420"/>
    </cofactor>
</comment>
<dbReference type="EC" id="6.3.3.3" evidence="8"/>
<keyword evidence="4 8" id="KW-0547">Nucleotide-binding</keyword>
<keyword evidence="5 8" id="KW-0093">Biotin biosynthesis</keyword>
<name>A0A6P1T4S1_9GAMM</name>
<dbReference type="GO" id="GO:0042803">
    <property type="term" value="F:protein homodimerization activity"/>
    <property type="evidence" value="ECO:0007669"/>
    <property type="project" value="UniProtKB-ARBA"/>
</dbReference>
<keyword evidence="2 8" id="KW-0436">Ligase</keyword>
<feature type="binding site" evidence="8">
    <location>
        <position position="17"/>
    </location>
    <ligand>
        <name>Mg(2+)</name>
        <dbReference type="ChEBI" id="CHEBI:18420"/>
    </ligand>
</feature>
<dbReference type="Proteomes" id="UP000464675">
    <property type="component" value="Chromosome"/>
</dbReference>
<reference evidence="10 11" key="1">
    <citation type="submission" date="2020-01" db="EMBL/GenBank/DDBJ databases">
        <title>The possibility of degradation of plastic by Microbulbifer hydrolyticus IRE-31.</title>
        <authorList>
            <person name="Liu L."/>
        </authorList>
    </citation>
    <scope>NUCLEOTIDE SEQUENCE [LARGE SCALE GENOMIC DNA]</scope>
    <source>
        <strain evidence="10 11">IRE-31</strain>
    </source>
</reference>
<evidence type="ECO:0000256" key="6">
    <source>
        <dbReference type="ARBA" id="ARBA00022840"/>
    </source>
</evidence>
<dbReference type="Proteomes" id="UP000563601">
    <property type="component" value="Unassembled WGS sequence"/>
</dbReference>
<dbReference type="PIRSF" id="PIRSF006755">
    <property type="entry name" value="DTB_synth"/>
    <property type="match status" value="1"/>
</dbReference>
<evidence type="ECO:0000256" key="7">
    <source>
        <dbReference type="ARBA" id="ARBA00022842"/>
    </source>
</evidence>
<feature type="binding site" evidence="8">
    <location>
        <begin position="117"/>
        <end position="120"/>
    </location>
    <ligand>
        <name>ATP</name>
        <dbReference type="ChEBI" id="CHEBI:30616"/>
    </ligand>
</feature>
<dbReference type="PANTHER" id="PTHR43210">
    <property type="entry name" value="DETHIOBIOTIN SYNTHETASE"/>
    <property type="match status" value="1"/>
</dbReference>
<dbReference type="Pfam" id="PF13500">
    <property type="entry name" value="AAA_26"/>
    <property type="match status" value="1"/>
</dbReference>
<dbReference type="NCBIfam" id="TIGR00347">
    <property type="entry name" value="bioD"/>
    <property type="match status" value="1"/>
</dbReference>
<evidence type="ECO:0000256" key="1">
    <source>
        <dbReference type="ARBA" id="ARBA00022490"/>
    </source>
</evidence>
<dbReference type="EMBL" id="JACHHR010000002">
    <property type="protein sequence ID" value="MBB5211371.1"/>
    <property type="molecule type" value="Genomic_DNA"/>
</dbReference>
<feature type="active site" evidence="8">
    <location>
        <position position="38"/>
    </location>
</feature>
<dbReference type="OrthoDB" id="9802097at2"/>
<evidence type="ECO:0000256" key="4">
    <source>
        <dbReference type="ARBA" id="ARBA00022741"/>
    </source>
</evidence>
<dbReference type="CDD" id="cd03109">
    <property type="entry name" value="DTBS"/>
    <property type="match status" value="1"/>
</dbReference>
<accession>A0A6P1T4S1</accession>
<keyword evidence="7 8" id="KW-0460">Magnesium</keyword>
<comment type="pathway">
    <text evidence="8">Cofactor biosynthesis; biotin biosynthesis; biotin from 7,8-diaminononanoate: step 1/2.</text>
</comment>
<comment type="subunit">
    <text evidence="8">Homodimer.</text>
</comment>
<dbReference type="GO" id="GO:0005829">
    <property type="term" value="C:cytosol"/>
    <property type="evidence" value="ECO:0007669"/>
    <property type="project" value="TreeGrafter"/>
</dbReference>
<dbReference type="GO" id="GO:0000287">
    <property type="term" value="F:magnesium ion binding"/>
    <property type="evidence" value="ECO:0007669"/>
    <property type="project" value="UniProtKB-UniRule"/>
</dbReference>
<dbReference type="SUPFAM" id="SSF52540">
    <property type="entry name" value="P-loop containing nucleoside triphosphate hydrolases"/>
    <property type="match status" value="1"/>
</dbReference>
<feature type="binding site" evidence="8">
    <location>
        <position position="55"/>
    </location>
    <ligand>
        <name>Mg(2+)</name>
        <dbReference type="ChEBI" id="CHEBI:18420"/>
    </ligand>
</feature>
<dbReference type="EMBL" id="CP047491">
    <property type="protein sequence ID" value="QHQ37874.1"/>
    <property type="molecule type" value="Genomic_DNA"/>
</dbReference>
<comment type="catalytic activity">
    <reaction evidence="8">
        <text>(7R,8S)-7,8-diammoniononanoate + CO2 + ATP = (4R,5S)-dethiobiotin + ADP + phosphate + 3 H(+)</text>
        <dbReference type="Rhea" id="RHEA:15805"/>
        <dbReference type="ChEBI" id="CHEBI:15378"/>
        <dbReference type="ChEBI" id="CHEBI:16526"/>
        <dbReference type="ChEBI" id="CHEBI:30616"/>
        <dbReference type="ChEBI" id="CHEBI:43474"/>
        <dbReference type="ChEBI" id="CHEBI:149469"/>
        <dbReference type="ChEBI" id="CHEBI:149473"/>
        <dbReference type="ChEBI" id="CHEBI:456216"/>
        <dbReference type="EC" id="6.3.3.3"/>
    </reaction>
</comment>
<evidence type="ECO:0000256" key="3">
    <source>
        <dbReference type="ARBA" id="ARBA00022723"/>
    </source>
</evidence>
<dbReference type="AlphaFoldDB" id="A0A6P1T4S1"/>
<protein>
    <recommendedName>
        <fullName evidence="8">ATP-dependent dethiobiotin synthetase BioD</fullName>
        <ecNumber evidence="8">6.3.3.3</ecNumber>
    </recommendedName>
    <alternativeName>
        <fullName evidence="8">DTB synthetase</fullName>
        <shortName evidence="8">DTBS</shortName>
    </alternativeName>
    <alternativeName>
        <fullName evidence="8">Dethiobiotin synthase</fullName>
    </alternativeName>
</protein>
<feature type="binding site" evidence="8">
    <location>
        <position position="42"/>
    </location>
    <ligand>
        <name>substrate</name>
    </ligand>
</feature>
<dbReference type="InterPro" id="IPR004472">
    <property type="entry name" value="DTB_synth_BioD"/>
</dbReference>
<evidence type="ECO:0000256" key="8">
    <source>
        <dbReference type="HAMAP-Rule" id="MF_00336"/>
    </source>
</evidence>
<reference evidence="9 12" key="2">
    <citation type="submission" date="2020-08" db="EMBL/GenBank/DDBJ databases">
        <title>Genomic Encyclopedia of Type Strains, Phase IV (KMG-IV): sequencing the most valuable type-strain genomes for metagenomic binning, comparative biology and taxonomic classification.</title>
        <authorList>
            <person name="Goeker M."/>
        </authorList>
    </citation>
    <scope>NUCLEOTIDE SEQUENCE [LARGE SCALE GENOMIC DNA]</scope>
    <source>
        <strain evidence="9 12">DSM 11525</strain>
    </source>
</reference>
<keyword evidence="11" id="KW-1185">Reference proteome</keyword>
<comment type="caution">
    <text evidence="8">Lacks conserved residue(s) required for the propagation of feature annotation.</text>
</comment>
<dbReference type="Gene3D" id="3.40.50.300">
    <property type="entry name" value="P-loop containing nucleotide triphosphate hydrolases"/>
    <property type="match status" value="1"/>
</dbReference>
<keyword evidence="6 8" id="KW-0067">ATP-binding</keyword>